<dbReference type="SMART" id="SM00044">
    <property type="entry name" value="CYCc"/>
    <property type="match status" value="1"/>
</dbReference>
<dbReference type="Proteomes" id="UP001161406">
    <property type="component" value="Unassembled WGS sequence"/>
</dbReference>
<reference evidence="3" key="2">
    <citation type="submission" date="2023-01" db="EMBL/GenBank/DDBJ databases">
        <title>Draft genome sequence of Devosia yakushimensis strain NBRC 103855.</title>
        <authorList>
            <person name="Sun Q."/>
            <person name="Mori K."/>
        </authorList>
    </citation>
    <scope>NUCLEOTIDE SEQUENCE</scope>
    <source>
        <strain evidence="3">NBRC 103855</strain>
    </source>
</reference>
<feature type="domain" description="Guanylate cyclase" evidence="2">
    <location>
        <begin position="452"/>
        <end position="580"/>
    </location>
</feature>
<keyword evidence="1" id="KW-0472">Membrane</keyword>
<proteinExistence type="predicted"/>
<comment type="caution">
    <text evidence="3">The sequence shown here is derived from an EMBL/GenBank/DDBJ whole genome shotgun (WGS) entry which is preliminary data.</text>
</comment>
<protein>
    <submittedName>
        <fullName evidence="3">Adenylate/guanylate cyclase domain-containing protein</fullName>
    </submittedName>
</protein>
<feature type="transmembrane region" description="Helical" evidence="1">
    <location>
        <begin position="392"/>
        <end position="411"/>
    </location>
</feature>
<organism evidence="3 4">
    <name type="scientific">Devosia yakushimensis</name>
    <dbReference type="NCBI Taxonomy" id="470028"/>
    <lineage>
        <taxon>Bacteria</taxon>
        <taxon>Pseudomonadati</taxon>
        <taxon>Pseudomonadota</taxon>
        <taxon>Alphaproteobacteria</taxon>
        <taxon>Hyphomicrobiales</taxon>
        <taxon>Devosiaceae</taxon>
        <taxon>Devosia</taxon>
    </lineage>
</organism>
<keyword evidence="4" id="KW-1185">Reference proteome</keyword>
<gene>
    <name evidence="3" type="primary">cyaD</name>
    <name evidence="3" type="ORF">GCM10007913_18850</name>
</gene>
<feature type="transmembrane region" description="Helical" evidence="1">
    <location>
        <begin position="363"/>
        <end position="386"/>
    </location>
</feature>
<evidence type="ECO:0000259" key="2">
    <source>
        <dbReference type="PROSITE" id="PS50125"/>
    </source>
</evidence>
<dbReference type="InterPro" id="IPR029787">
    <property type="entry name" value="Nucleotide_cyclase"/>
</dbReference>
<reference evidence="3" key="1">
    <citation type="journal article" date="2014" name="Int. J. Syst. Evol. Microbiol.">
        <title>Complete genome of a new Firmicutes species belonging to the dominant human colonic microbiota ('Ruminococcus bicirculans') reveals two chromosomes and a selective capacity to utilize plant glucans.</title>
        <authorList>
            <consortium name="NISC Comparative Sequencing Program"/>
            <person name="Wegmann U."/>
            <person name="Louis P."/>
            <person name="Goesmann A."/>
            <person name="Henrissat B."/>
            <person name="Duncan S.H."/>
            <person name="Flint H.J."/>
        </authorList>
    </citation>
    <scope>NUCLEOTIDE SEQUENCE</scope>
    <source>
        <strain evidence="3">NBRC 103855</strain>
    </source>
</reference>
<name>A0ABQ5UD93_9HYPH</name>
<dbReference type="PROSITE" id="PS50125">
    <property type="entry name" value="GUANYLATE_CYCLASE_2"/>
    <property type="match status" value="1"/>
</dbReference>
<dbReference type="InterPro" id="IPR001054">
    <property type="entry name" value="A/G_cyclase"/>
</dbReference>
<dbReference type="SUPFAM" id="SSF55073">
    <property type="entry name" value="Nucleotide cyclase"/>
    <property type="match status" value="1"/>
</dbReference>
<dbReference type="EMBL" id="BSNG01000001">
    <property type="protein sequence ID" value="GLQ09953.1"/>
    <property type="molecule type" value="Genomic_DNA"/>
</dbReference>
<dbReference type="Gene3D" id="3.30.70.1230">
    <property type="entry name" value="Nucleotide cyclase"/>
    <property type="match status" value="1"/>
</dbReference>
<dbReference type="Pfam" id="PF00211">
    <property type="entry name" value="Guanylate_cyc"/>
    <property type="match status" value="1"/>
</dbReference>
<dbReference type="InterPro" id="IPR050697">
    <property type="entry name" value="Adenylyl/Guanylyl_Cyclase_3/4"/>
</dbReference>
<dbReference type="CDD" id="cd07302">
    <property type="entry name" value="CHD"/>
    <property type="match status" value="1"/>
</dbReference>
<dbReference type="InterPro" id="IPR007890">
    <property type="entry name" value="CHASE2"/>
</dbReference>
<dbReference type="PANTHER" id="PTHR43081">
    <property type="entry name" value="ADENYLATE CYCLASE, TERMINAL-DIFFERENTIATION SPECIFIC-RELATED"/>
    <property type="match status" value="1"/>
</dbReference>
<evidence type="ECO:0000256" key="1">
    <source>
        <dbReference type="SAM" id="Phobius"/>
    </source>
</evidence>
<keyword evidence="1" id="KW-1133">Transmembrane helix</keyword>
<dbReference type="SMART" id="SM01080">
    <property type="entry name" value="CHASE2"/>
    <property type="match status" value="1"/>
</dbReference>
<dbReference type="RefSeq" id="WP_284390149.1">
    <property type="nucleotide sequence ID" value="NZ_BSNG01000001.1"/>
</dbReference>
<evidence type="ECO:0000313" key="3">
    <source>
        <dbReference type="EMBL" id="GLQ09953.1"/>
    </source>
</evidence>
<keyword evidence="1" id="KW-0812">Transmembrane</keyword>
<dbReference type="Pfam" id="PF05226">
    <property type="entry name" value="CHASE2"/>
    <property type="match status" value="1"/>
</dbReference>
<feature type="transmembrane region" description="Helical" evidence="1">
    <location>
        <begin position="334"/>
        <end position="356"/>
    </location>
</feature>
<sequence length="697" mass="73372">MWKRRLSALVFGAVIVALLVALRISDPYPVQVARETAFDTFQQLRPRPAPADLPVRIIDIDEDSLARIGQWPWSRRTMADIATRLTELGAAAIAFDVLFPEPDRLSPSSIVPGGADYDAEFAAALAAGPSILSLTRSEKSRAALPSPKSGFAVTGTDPLASLPPLAGAASPLPVLEQAAKGLGVASLDRGGAGIARRLPLLWSNGTAPLPTLAVDALRVAQGVSTLVVLGDSAGTVESLRIGDFVVPTGPTGEMWLYYRHLDPAIDIPAADLLADDYATLAPLIAGHIVFVGASASGLLDIRANALGEAVAGVSIHAQALEQILTGTFLNRADWVAGLEILALAISGLAIVIVLLLSGPMVGLLFSVMVAALMLAGSWFAFSQYGLLIDPSFALFGTVLTYAAMAFFQFAVTDADKRRIRRAFAHYVEPTLLDRLDRDASLLKLGGDLRELTVMFSDVRNFSALSERTAPAEVVAILNRVFAALGSAIIGQHGTIDKFMGDAVMAFWNAPAALDRHPLHACRAALAMRAALQRLNEAQAESIAIGIGIATGPALVGNMGFETRFDYSCVGDTVNVASRLEGACKSVGYDILVTAETRAAAPELAFLPAGAVALRGMSQREQVYLLLGDETFAANPSFATLASAHAELVHALGLQGTAEREMARCTALGSTIDPRLVAFYAACLSRRDDFTLAIPAAG</sequence>
<evidence type="ECO:0000313" key="4">
    <source>
        <dbReference type="Proteomes" id="UP001161406"/>
    </source>
</evidence>
<dbReference type="PANTHER" id="PTHR43081:SF1">
    <property type="entry name" value="ADENYLATE CYCLASE, TERMINAL-DIFFERENTIATION SPECIFIC"/>
    <property type="match status" value="1"/>
</dbReference>
<accession>A0ABQ5UD93</accession>